<reference evidence="1" key="1">
    <citation type="journal article" date="2014" name="Front. Microbiol.">
        <title>High frequency of phylogenetically diverse reductive dehalogenase-homologous genes in deep subseafloor sedimentary metagenomes.</title>
        <authorList>
            <person name="Kawai M."/>
            <person name="Futagami T."/>
            <person name="Toyoda A."/>
            <person name="Takaki Y."/>
            <person name="Nishi S."/>
            <person name="Hori S."/>
            <person name="Arai W."/>
            <person name="Tsubouchi T."/>
            <person name="Morono Y."/>
            <person name="Uchiyama I."/>
            <person name="Ito T."/>
            <person name="Fujiyama A."/>
            <person name="Inagaki F."/>
            <person name="Takami H."/>
        </authorList>
    </citation>
    <scope>NUCLEOTIDE SEQUENCE</scope>
    <source>
        <strain evidence="1">Expedition CK06-06</strain>
    </source>
</reference>
<sequence length="142" mass="16538">IVKERDDKERYQKNYNKSEVAARTKYADRKDIGLDYEAVKQAALLRIAGREHKQLDIYQSDNPAEELYQEGLKDPEIKEKLKLVKNEEILDAMGNRKVDKKGLTGETKNYGFHYYTPDEVAGMKPEEALKVKPDIDKSMEKW</sequence>
<protein>
    <submittedName>
        <fullName evidence="1">Uncharacterized protein</fullName>
    </submittedName>
</protein>
<dbReference type="AlphaFoldDB" id="X1HU85"/>
<accession>X1HU85</accession>
<evidence type="ECO:0000313" key="1">
    <source>
        <dbReference type="EMBL" id="GAH60620.1"/>
    </source>
</evidence>
<comment type="caution">
    <text evidence="1">The sequence shown here is derived from an EMBL/GenBank/DDBJ whole genome shotgun (WGS) entry which is preliminary data.</text>
</comment>
<proteinExistence type="predicted"/>
<gene>
    <name evidence="1" type="ORF">S03H2_33128</name>
</gene>
<organism evidence="1">
    <name type="scientific">marine sediment metagenome</name>
    <dbReference type="NCBI Taxonomy" id="412755"/>
    <lineage>
        <taxon>unclassified sequences</taxon>
        <taxon>metagenomes</taxon>
        <taxon>ecological metagenomes</taxon>
    </lineage>
</organism>
<dbReference type="EMBL" id="BARU01020151">
    <property type="protein sequence ID" value="GAH60620.1"/>
    <property type="molecule type" value="Genomic_DNA"/>
</dbReference>
<feature type="non-terminal residue" evidence="1">
    <location>
        <position position="1"/>
    </location>
</feature>
<name>X1HU85_9ZZZZ</name>